<proteinExistence type="predicted"/>
<evidence type="ECO:0000313" key="3">
    <source>
        <dbReference type="Proteomes" id="UP001175271"/>
    </source>
</evidence>
<dbReference type="EMBL" id="JAUCMV010000002">
    <property type="protein sequence ID" value="KAK0419393.1"/>
    <property type="molecule type" value="Genomic_DNA"/>
</dbReference>
<keyword evidence="3" id="KW-1185">Reference proteome</keyword>
<gene>
    <name evidence="2" type="ORF">QR680_014121</name>
</gene>
<feature type="compositionally biased region" description="Basic and acidic residues" evidence="1">
    <location>
        <begin position="246"/>
        <end position="262"/>
    </location>
</feature>
<accession>A0AA39I7R8</accession>
<comment type="caution">
    <text evidence="2">The sequence shown here is derived from an EMBL/GenBank/DDBJ whole genome shotgun (WGS) entry which is preliminary data.</text>
</comment>
<organism evidence="2 3">
    <name type="scientific">Steinernema hermaphroditum</name>
    <dbReference type="NCBI Taxonomy" id="289476"/>
    <lineage>
        <taxon>Eukaryota</taxon>
        <taxon>Metazoa</taxon>
        <taxon>Ecdysozoa</taxon>
        <taxon>Nematoda</taxon>
        <taxon>Chromadorea</taxon>
        <taxon>Rhabditida</taxon>
        <taxon>Tylenchina</taxon>
        <taxon>Panagrolaimomorpha</taxon>
        <taxon>Strongyloidoidea</taxon>
        <taxon>Steinernematidae</taxon>
        <taxon>Steinernema</taxon>
    </lineage>
</organism>
<dbReference type="AlphaFoldDB" id="A0AA39I7R8"/>
<evidence type="ECO:0000313" key="2">
    <source>
        <dbReference type="EMBL" id="KAK0419393.1"/>
    </source>
</evidence>
<reference evidence="2" key="1">
    <citation type="submission" date="2023-06" db="EMBL/GenBank/DDBJ databases">
        <title>Genomic analysis of the entomopathogenic nematode Steinernema hermaphroditum.</title>
        <authorList>
            <person name="Schwarz E.M."/>
            <person name="Heppert J.K."/>
            <person name="Baniya A."/>
            <person name="Schwartz H.T."/>
            <person name="Tan C.-H."/>
            <person name="Antoshechkin I."/>
            <person name="Sternberg P.W."/>
            <person name="Goodrich-Blair H."/>
            <person name="Dillman A.R."/>
        </authorList>
    </citation>
    <scope>NUCLEOTIDE SEQUENCE</scope>
    <source>
        <strain evidence="2">PS9179</strain>
        <tissue evidence="2">Whole animal</tissue>
    </source>
</reference>
<feature type="region of interest" description="Disordered" evidence="1">
    <location>
        <begin position="240"/>
        <end position="262"/>
    </location>
</feature>
<name>A0AA39I7R8_9BILA</name>
<dbReference type="Proteomes" id="UP001175271">
    <property type="component" value="Unassembled WGS sequence"/>
</dbReference>
<protein>
    <submittedName>
        <fullName evidence="2">Uncharacterized protein</fullName>
    </submittedName>
</protein>
<evidence type="ECO:0000256" key="1">
    <source>
        <dbReference type="SAM" id="MobiDB-lite"/>
    </source>
</evidence>
<sequence length="320" mass="36845">MDTVPYNFVDAVIDLFPQRTLKRPLAENVNNTIWKDVIQLHYYNRRNRVKNEDLKPYFQAVRVASYKCREETGHCLQTKEATAICAIEILPRMLAPDYFCHERIARKDEEAVEAGPAPSLRGTPGTKWWPASLQKYNNSGARRSTAAMVSAACNALLGRQRSPAITAKDFDTVPKAMRQVVNKESRQRRSPSHSVVEKNPYDQCFIPNIINLQKAEGWPIGMTWKPTWLTMWITYLKKKEEEEEGKEGKDEEEGKKNEEGKAEKEGYEVLVTEHVSFGPYDRCDTYIIRATQNDTYIVNHPKTGDKFLPSNHFRVGDRYP</sequence>